<evidence type="ECO:0000256" key="1">
    <source>
        <dbReference type="SAM" id="MobiDB-lite"/>
    </source>
</evidence>
<proteinExistence type="predicted"/>
<feature type="region of interest" description="Disordered" evidence="1">
    <location>
        <begin position="469"/>
        <end position="536"/>
    </location>
</feature>
<feature type="compositionally biased region" description="Polar residues" evidence="1">
    <location>
        <begin position="658"/>
        <end position="678"/>
    </location>
</feature>
<feature type="region of interest" description="Disordered" evidence="1">
    <location>
        <begin position="323"/>
        <end position="359"/>
    </location>
</feature>
<dbReference type="PANTHER" id="PTHR10378">
    <property type="entry name" value="LIM DOMAIN-BINDING PROTEIN"/>
    <property type="match status" value="1"/>
</dbReference>
<comment type="caution">
    <text evidence="2">The sequence shown here is derived from an EMBL/GenBank/DDBJ whole genome shotgun (WGS) entry which is preliminary data.</text>
</comment>
<feature type="compositionally biased region" description="Low complexity" evidence="1">
    <location>
        <begin position="625"/>
        <end position="640"/>
    </location>
</feature>
<feature type="compositionally biased region" description="Pro residues" evidence="1">
    <location>
        <begin position="612"/>
        <end position="624"/>
    </location>
</feature>
<dbReference type="Pfam" id="PF01803">
    <property type="entry name" value="LIM_bind"/>
    <property type="match status" value="1"/>
</dbReference>
<reference evidence="2 3" key="1">
    <citation type="submission" date="2015-08" db="EMBL/GenBank/DDBJ databases">
        <title>Next Generation Sequencing and Analysis of the Genome of Puccinia sorghi L Schw, the Causal Agent of Maize Common Rust.</title>
        <authorList>
            <person name="Rochi L."/>
            <person name="Burguener G."/>
            <person name="Darino M."/>
            <person name="Turjanski A."/>
            <person name="Kreff E."/>
            <person name="Dieguez M.J."/>
            <person name="Sacco F."/>
        </authorList>
    </citation>
    <scope>NUCLEOTIDE SEQUENCE [LARGE SCALE GENOMIC DNA]</scope>
    <source>
        <strain evidence="2 3">RO10H11247</strain>
    </source>
</reference>
<name>A0A0L6VI25_9BASI</name>
<feature type="compositionally biased region" description="Low complexity" evidence="1">
    <location>
        <begin position="562"/>
        <end position="578"/>
    </location>
</feature>
<dbReference type="Proteomes" id="UP000037035">
    <property type="component" value="Unassembled WGS sequence"/>
</dbReference>
<accession>A0A0L6VI25</accession>
<dbReference type="VEuPathDB" id="FungiDB:VP01_155g2"/>
<dbReference type="STRING" id="27349.A0A0L6VI25"/>
<evidence type="ECO:0000313" key="2">
    <source>
        <dbReference type="EMBL" id="KNZ60398.1"/>
    </source>
</evidence>
<dbReference type="AlphaFoldDB" id="A0A0L6VI25"/>
<dbReference type="InterPro" id="IPR029005">
    <property type="entry name" value="LIM-bd/SEUSS"/>
</dbReference>
<keyword evidence="3" id="KW-1185">Reference proteome</keyword>
<organism evidence="2 3">
    <name type="scientific">Puccinia sorghi</name>
    <dbReference type="NCBI Taxonomy" id="27349"/>
    <lineage>
        <taxon>Eukaryota</taxon>
        <taxon>Fungi</taxon>
        <taxon>Dikarya</taxon>
        <taxon>Basidiomycota</taxon>
        <taxon>Pucciniomycotina</taxon>
        <taxon>Pucciniomycetes</taxon>
        <taxon>Pucciniales</taxon>
        <taxon>Pucciniaceae</taxon>
        <taxon>Puccinia</taxon>
    </lineage>
</organism>
<sequence length="717" mass="76408">MMRLTTKSSSSSISMSSKCLQCIIDSKKRKAALLHPSPTVGAQLMPGRLRVHNPSHSTPNSRKEIEKLHHQTFTLPPSAAPNDTAPLEPSVEPWPASTSAPAFGSGLLRLYKFFDQLSQVGKLEEPMSFLQQLVAEYFIDSAVFKISLWDSNSGTNKAFGWSSDSYINAGNKIPVASLARFFHVFFDAGATSMTTSLENPAEMLLVVPITHQHPETLVRTMIGSKHLGYALECESCTWSIKYKEGVKVDMVGKLSANMYKCGGLGGSAGEGGAMRSSGLDVLKMDSFEYIGNSHVEWICRNSITAETIERVLAKNELGAATAVDGSSGTTDAANAASLPAPSPPTPVQGKASLKGRRQSAASARKKSVAAAAAAAEEDRIKSEAAADKHSLRTVKWETNTLPISPVGTFGIPEKSMRCLELIEGVAQLAPLMMFSVENNLPPLGKWRWKGYTASLQEFTEQFHRRTMSMGPAVEGPGAGGRAQEAMGQPTGGSPSGSQTSRAEEHKRSLTYGEQPPNGECFPADEQHGKPVAGNGTGTGSNLGYFIGGRNCEGLPPIVPPVSSSSTNNNNNNKASGTSSRDEHHNNNNNHPDAATSKTHHHNHPHHNHHPSDPSPLLDPAPVPPTTTSSTSNSRDCSSNNVKKRRASDSESLEVLFMNHSSGSPNATTSHIVSSSSTAVLPDSHSFDLQPDSSSSSHHNNPLAKNARARLASKSGSA</sequence>
<evidence type="ECO:0000313" key="3">
    <source>
        <dbReference type="Proteomes" id="UP000037035"/>
    </source>
</evidence>
<feature type="compositionally biased region" description="Basic residues" evidence="1">
    <location>
        <begin position="597"/>
        <end position="608"/>
    </location>
</feature>
<dbReference type="EMBL" id="LAVV01006220">
    <property type="protein sequence ID" value="KNZ60398.1"/>
    <property type="molecule type" value="Genomic_DNA"/>
</dbReference>
<protein>
    <submittedName>
        <fullName evidence="2">Uncharacterized protein</fullName>
    </submittedName>
</protein>
<feature type="region of interest" description="Disordered" evidence="1">
    <location>
        <begin position="555"/>
        <end position="717"/>
    </location>
</feature>
<gene>
    <name evidence="2" type="ORF">VP01_155g2</name>
</gene>
<dbReference type="OrthoDB" id="2507764at2759"/>